<reference evidence="6" key="1">
    <citation type="submission" date="2021-02" db="EMBL/GenBank/DDBJ databases">
        <authorList>
            <person name="Palmer J.M."/>
        </authorList>
    </citation>
    <scope>NUCLEOTIDE SEQUENCE</scope>
    <source>
        <strain evidence="6">SCRP734</strain>
    </source>
</reference>
<evidence type="ECO:0000256" key="2">
    <source>
        <dbReference type="ARBA" id="ARBA00010400"/>
    </source>
</evidence>
<keyword evidence="7" id="KW-1185">Reference proteome</keyword>
<comment type="function">
    <text evidence="5">Effector that suppresses plant defense responses during pathogen infection.</text>
</comment>
<comment type="subcellular location">
    <subcellularLocation>
        <location evidence="1 5">Secreted</location>
    </subcellularLocation>
</comment>
<dbReference type="AlphaFoldDB" id="A0A8T1VJF4"/>
<accession>A0A8T1VJF4</accession>
<keyword evidence="4 5" id="KW-0732">Signal</keyword>
<dbReference type="Proteomes" id="UP000694044">
    <property type="component" value="Unassembled WGS sequence"/>
</dbReference>
<feature type="chain" id="PRO_5044955574" description="RxLR effector protein" evidence="5">
    <location>
        <begin position="23"/>
        <end position="135"/>
    </location>
</feature>
<dbReference type="Pfam" id="PF16810">
    <property type="entry name" value="RXLR"/>
    <property type="match status" value="1"/>
</dbReference>
<evidence type="ECO:0000256" key="1">
    <source>
        <dbReference type="ARBA" id="ARBA00004613"/>
    </source>
</evidence>
<evidence type="ECO:0000256" key="4">
    <source>
        <dbReference type="ARBA" id="ARBA00022729"/>
    </source>
</evidence>
<name>A0A8T1VJF4_9STRA</name>
<gene>
    <name evidence="6" type="ORF">PHYPSEUDO_007605</name>
</gene>
<evidence type="ECO:0000256" key="5">
    <source>
        <dbReference type="RuleBase" id="RU367124"/>
    </source>
</evidence>
<comment type="domain">
    <text evidence="5">The RxLR-dEER motif acts to carry the protein into the host cell cytoplasm through binding to cell surface phosphatidylinositol-3-phosphate.</text>
</comment>
<evidence type="ECO:0000313" key="7">
    <source>
        <dbReference type="Proteomes" id="UP000694044"/>
    </source>
</evidence>
<proteinExistence type="inferred from homology"/>
<protein>
    <recommendedName>
        <fullName evidence="5">RxLR effector protein</fullName>
    </recommendedName>
</protein>
<comment type="caution">
    <text evidence="6">The sequence shown here is derived from an EMBL/GenBank/DDBJ whole genome shotgun (WGS) entry which is preliminary data.</text>
</comment>
<comment type="similarity">
    <text evidence="2 5">Belongs to the RxLR effector family.</text>
</comment>
<sequence length="135" mass="15053">MRLSYAFFLVLLAASSAAIATASVSSDETSSVVERALRIQATVLEDSSESRRFSDHDTSPEVASSKADEARALSIDIGVWNKLKLKFWEWRGVNPSVVYRKMGLNKLSGDAVKASKFYKYWEAYATKWASTQAQF</sequence>
<dbReference type="OrthoDB" id="10540866at2759"/>
<dbReference type="EMBL" id="JAGDFM010000303">
    <property type="protein sequence ID" value="KAG7380253.1"/>
    <property type="molecule type" value="Genomic_DNA"/>
</dbReference>
<evidence type="ECO:0000313" key="6">
    <source>
        <dbReference type="EMBL" id="KAG7380253.1"/>
    </source>
</evidence>
<feature type="signal peptide" evidence="5">
    <location>
        <begin position="1"/>
        <end position="22"/>
    </location>
</feature>
<organism evidence="6 7">
    <name type="scientific">Phytophthora pseudosyringae</name>
    <dbReference type="NCBI Taxonomy" id="221518"/>
    <lineage>
        <taxon>Eukaryota</taxon>
        <taxon>Sar</taxon>
        <taxon>Stramenopiles</taxon>
        <taxon>Oomycota</taxon>
        <taxon>Peronosporomycetes</taxon>
        <taxon>Peronosporales</taxon>
        <taxon>Peronosporaceae</taxon>
        <taxon>Phytophthora</taxon>
    </lineage>
</organism>
<dbReference type="InterPro" id="IPR031825">
    <property type="entry name" value="RXLR"/>
</dbReference>
<keyword evidence="3 5" id="KW-0964">Secreted</keyword>
<evidence type="ECO:0000256" key="3">
    <source>
        <dbReference type="ARBA" id="ARBA00022525"/>
    </source>
</evidence>